<protein>
    <submittedName>
        <fullName evidence="7">Zf-DNL-domain-containing protein</fullName>
    </submittedName>
</protein>
<evidence type="ECO:0000259" key="6">
    <source>
        <dbReference type="PROSITE" id="PS51501"/>
    </source>
</evidence>
<dbReference type="GO" id="GO:0050821">
    <property type="term" value="P:protein stabilization"/>
    <property type="evidence" value="ECO:0007669"/>
    <property type="project" value="TreeGrafter"/>
</dbReference>
<evidence type="ECO:0000256" key="4">
    <source>
        <dbReference type="PROSITE-ProRule" id="PRU00834"/>
    </source>
</evidence>
<evidence type="ECO:0000256" key="2">
    <source>
        <dbReference type="ARBA" id="ARBA00022771"/>
    </source>
</evidence>
<reference evidence="7" key="1">
    <citation type="journal article" date="2020" name="Stud. Mycol.">
        <title>101 Dothideomycetes genomes: a test case for predicting lifestyles and emergence of pathogens.</title>
        <authorList>
            <person name="Haridas S."/>
            <person name="Albert R."/>
            <person name="Binder M."/>
            <person name="Bloem J."/>
            <person name="Labutti K."/>
            <person name="Salamov A."/>
            <person name="Andreopoulos B."/>
            <person name="Baker S."/>
            <person name="Barry K."/>
            <person name="Bills G."/>
            <person name="Bluhm B."/>
            <person name="Cannon C."/>
            <person name="Castanera R."/>
            <person name="Culley D."/>
            <person name="Daum C."/>
            <person name="Ezra D."/>
            <person name="Gonzalez J."/>
            <person name="Henrissat B."/>
            <person name="Kuo A."/>
            <person name="Liang C."/>
            <person name="Lipzen A."/>
            <person name="Lutzoni F."/>
            <person name="Magnuson J."/>
            <person name="Mondo S."/>
            <person name="Nolan M."/>
            <person name="Ohm R."/>
            <person name="Pangilinan J."/>
            <person name="Park H.-J."/>
            <person name="Ramirez L."/>
            <person name="Alfaro M."/>
            <person name="Sun H."/>
            <person name="Tritt A."/>
            <person name="Yoshinaga Y."/>
            <person name="Zwiers L.-H."/>
            <person name="Turgeon B."/>
            <person name="Goodwin S."/>
            <person name="Spatafora J."/>
            <person name="Crous P."/>
            <person name="Grigoriev I."/>
        </authorList>
    </citation>
    <scope>NUCLEOTIDE SEQUENCE</scope>
    <source>
        <strain evidence="7">CBS 113818</strain>
    </source>
</reference>
<dbReference type="PROSITE" id="PS51501">
    <property type="entry name" value="ZF_DNL"/>
    <property type="match status" value="1"/>
</dbReference>
<keyword evidence="8" id="KW-1185">Reference proteome</keyword>
<dbReference type="Pfam" id="PF05180">
    <property type="entry name" value="zf-DNL"/>
    <property type="match status" value="1"/>
</dbReference>
<feature type="region of interest" description="Disordered" evidence="5">
    <location>
        <begin position="1"/>
        <end position="27"/>
    </location>
</feature>
<dbReference type="GO" id="GO:0051087">
    <property type="term" value="F:protein-folding chaperone binding"/>
    <property type="evidence" value="ECO:0007669"/>
    <property type="project" value="TreeGrafter"/>
</dbReference>
<evidence type="ECO:0000256" key="1">
    <source>
        <dbReference type="ARBA" id="ARBA00022723"/>
    </source>
</evidence>
<name>A0A6A6ZHU8_9PLEO</name>
<keyword evidence="3" id="KW-0862">Zinc</keyword>
<dbReference type="OrthoDB" id="512667at2759"/>
<evidence type="ECO:0000313" key="8">
    <source>
        <dbReference type="Proteomes" id="UP000799424"/>
    </source>
</evidence>
<dbReference type="AlphaFoldDB" id="A0A6A6ZHU8"/>
<dbReference type="InterPro" id="IPR007853">
    <property type="entry name" value="Znf_DNL-typ"/>
</dbReference>
<keyword evidence="1" id="KW-0479">Metal-binding</keyword>
<dbReference type="GO" id="GO:0005739">
    <property type="term" value="C:mitochondrion"/>
    <property type="evidence" value="ECO:0007669"/>
    <property type="project" value="TreeGrafter"/>
</dbReference>
<accession>A0A6A6ZHU8</accession>
<dbReference type="EMBL" id="MU006243">
    <property type="protein sequence ID" value="KAF2819815.1"/>
    <property type="molecule type" value="Genomic_DNA"/>
</dbReference>
<sequence length="210" mass="22981">MALRPSPALSRLLARTHAPRLPSASPAEHIPACAKRLLHTPRTSRIAVRPCPSPFLSRAQPPRAVRFESTAAPSPPSASTSAPDSRLDRDQVPSYELTFTCNVCKTRSSHRLSKQGYHHGSVLISCPDCKNRHLISDHLKIFSDKSVTIEDLMREKGSLVKKGSLSADGDVEFWDDGSCTPRSAQFHPESKPKGDQRFVEQPASPKGKVG</sequence>
<proteinExistence type="predicted"/>
<dbReference type="Proteomes" id="UP000799424">
    <property type="component" value="Unassembled WGS sequence"/>
</dbReference>
<evidence type="ECO:0000313" key="7">
    <source>
        <dbReference type="EMBL" id="KAF2819815.1"/>
    </source>
</evidence>
<dbReference type="PANTHER" id="PTHR20922:SF13">
    <property type="entry name" value="DNL-TYPE ZINC FINGER PROTEIN"/>
    <property type="match status" value="1"/>
</dbReference>
<feature type="region of interest" description="Disordered" evidence="5">
    <location>
        <begin position="182"/>
        <end position="210"/>
    </location>
</feature>
<feature type="region of interest" description="Disordered" evidence="5">
    <location>
        <begin position="67"/>
        <end position="89"/>
    </location>
</feature>
<dbReference type="GO" id="GO:0006457">
    <property type="term" value="P:protein folding"/>
    <property type="evidence" value="ECO:0007669"/>
    <property type="project" value="TreeGrafter"/>
</dbReference>
<dbReference type="GO" id="GO:0030150">
    <property type="term" value="P:protein import into mitochondrial matrix"/>
    <property type="evidence" value="ECO:0007669"/>
    <property type="project" value="TreeGrafter"/>
</dbReference>
<evidence type="ECO:0000256" key="3">
    <source>
        <dbReference type="ARBA" id="ARBA00022833"/>
    </source>
</evidence>
<gene>
    <name evidence="7" type="ORF">CC86DRAFT_128862</name>
</gene>
<organism evidence="7 8">
    <name type="scientific">Ophiobolus disseminans</name>
    <dbReference type="NCBI Taxonomy" id="1469910"/>
    <lineage>
        <taxon>Eukaryota</taxon>
        <taxon>Fungi</taxon>
        <taxon>Dikarya</taxon>
        <taxon>Ascomycota</taxon>
        <taxon>Pezizomycotina</taxon>
        <taxon>Dothideomycetes</taxon>
        <taxon>Pleosporomycetidae</taxon>
        <taxon>Pleosporales</taxon>
        <taxon>Pleosporineae</taxon>
        <taxon>Phaeosphaeriaceae</taxon>
        <taxon>Ophiobolus</taxon>
    </lineage>
</organism>
<evidence type="ECO:0000256" key="5">
    <source>
        <dbReference type="SAM" id="MobiDB-lite"/>
    </source>
</evidence>
<dbReference type="GO" id="GO:0008270">
    <property type="term" value="F:zinc ion binding"/>
    <property type="evidence" value="ECO:0007669"/>
    <property type="project" value="UniProtKB-KW"/>
</dbReference>
<feature type="domain" description="DNL-type" evidence="6">
    <location>
        <begin position="90"/>
        <end position="185"/>
    </location>
</feature>
<keyword evidence="2 4" id="KW-0863">Zinc-finger</keyword>
<dbReference type="InterPro" id="IPR024158">
    <property type="entry name" value="Mt_import_TIM15"/>
</dbReference>
<feature type="compositionally biased region" description="Basic and acidic residues" evidence="5">
    <location>
        <begin position="188"/>
        <end position="198"/>
    </location>
</feature>
<dbReference type="PANTHER" id="PTHR20922">
    <property type="entry name" value="DNL-TYPE ZINC FINGER PROTEIN"/>
    <property type="match status" value="1"/>
</dbReference>
<feature type="compositionally biased region" description="Low complexity" evidence="5">
    <location>
        <begin position="69"/>
        <end position="83"/>
    </location>
</feature>